<accession>A0AAN6XGR7</accession>
<keyword evidence="7" id="KW-0808">Transferase</keyword>
<comment type="catalytic activity">
    <reaction evidence="13">
        <text>L-threonyl-[protein] + ATP = O-phospho-L-threonyl-[protein] + ADP + H(+)</text>
        <dbReference type="Rhea" id="RHEA:46608"/>
        <dbReference type="Rhea" id="RHEA-COMP:11060"/>
        <dbReference type="Rhea" id="RHEA-COMP:11605"/>
        <dbReference type="ChEBI" id="CHEBI:15378"/>
        <dbReference type="ChEBI" id="CHEBI:30013"/>
        <dbReference type="ChEBI" id="CHEBI:30616"/>
        <dbReference type="ChEBI" id="CHEBI:61977"/>
        <dbReference type="ChEBI" id="CHEBI:456216"/>
        <dbReference type="EC" id="2.7.11.1"/>
    </reaction>
</comment>
<reference evidence="16" key="2">
    <citation type="submission" date="2023-05" db="EMBL/GenBank/DDBJ databases">
        <authorList>
            <consortium name="Lawrence Berkeley National Laboratory"/>
            <person name="Steindorff A."/>
            <person name="Hensen N."/>
            <person name="Bonometti L."/>
            <person name="Westerberg I."/>
            <person name="Brannstrom I.O."/>
            <person name="Guillou S."/>
            <person name="Cros-Aarteil S."/>
            <person name="Calhoun S."/>
            <person name="Haridas S."/>
            <person name="Kuo A."/>
            <person name="Mondo S."/>
            <person name="Pangilinan J."/>
            <person name="Riley R."/>
            <person name="Labutti K."/>
            <person name="Andreopoulos B."/>
            <person name="Lipzen A."/>
            <person name="Chen C."/>
            <person name="Yanf M."/>
            <person name="Daum C."/>
            <person name="Ng V."/>
            <person name="Clum A."/>
            <person name="Ohm R."/>
            <person name="Martin F."/>
            <person name="Silar P."/>
            <person name="Natvig D."/>
            <person name="Lalanne C."/>
            <person name="Gautier V."/>
            <person name="Ament-Velasquez S.L."/>
            <person name="Kruys A."/>
            <person name="Hutchinson M.I."/>
            <person name="Powell A.J."/>
            <person name="Barry K."/>
            <person name="Miller A.N."/>
            <person name="Grigoriev I.V."/>
            <person name="Debuchy R."/>
            <person name="Gladieux P."/>
            <person name="Thoren M.H."/>
            <person name="Johannesson H."/>
        </authorList>
    </citation>
    <scope>NUCLEOTIDE SEQUENCE</scope>
    <source>
        <strain evidence="16">CBS 315.58</strain>
    </source>
</reference>
<evidence type="ECO:0000256" key="12">
    <source>
        <dbReference type="ARBA" id="ARBA00033194"/>
    </source>
</evidence>
<dbReference type="PROSITE" id="PS50011">
    <property type="entry name" value="PROTEIN_KINASE_DOM"/>
    <property type="match status" value="1"/>
</dbReference>
<name>A0AAN6XGR7_9PEZI</name>
<evidence type="ECO:0000256" key="8">
    <source>
        <dbReference type="ARBA" id="ARBA00022741"/>
    </source>
</evidence>
<proteinExistence type="predicted"/>
<dbReference type="InterPro" id="IPR011009">
    <property type="entry name" value="Kinase-like_dom_sf"/>
</dbReference>
<dbReference type="GO" id="GO:0004674">
    <property type="term" value="F:protein serine/threonine kinase activity"/>
    <property type="evidence" value="ECO:0007669"/>
    <property type="project" value="UniProtKB-KW"/>
</dbReference>
<comment type="caution">
    <text evidence="16">The sequence shown here is derived from an EMBL/GenBank/DDBJ whole genome shotgun (WGS) entry which is preliminary data.</text>
</comment>
<protein>
    <recommendedName>
        <fullName evidence="5">EKC/KEOPS complex subunit BUD32</fullName>
        <ecNumber evidence="3">2.7.11.1</ecNumber>
    </recommendedName>
    <alternativeName>
        <fullName evidence="11 12">Atypical Serine/threonine protein kinase BUD32</fullName>
    </alternativeName>
    <alternativeName>
        <fullName evidence="4">EKC/KEOPS complex subunit bud32</fullName>
    </alternativeName>
</protein>
<comment type="subunit">
    <text evidence="2">Component of the EKC/KEOPS complex composed of at least BUD32, CGI121, GON7, KAE1 and PCC1; the whole complex dimerizes.</text>
</comment>
<dbReference type="GO" id="GO:0050684">
    <property type="term" value="P:regulation of mRNA processing"/>
    <property type="evidence" value="ECO:0007669"/>
    <property type="project" value="TreeGrafter"/>
</dbReference>
<keyword evidence="9" id="KW-0418">Kinase</keyword>
<dbReference type="InterPro" id="IPR000719">
    <property type="entry name" value="Prot_kinase_dom"/>
</dbReference>
<evidence type="ECO:0000256" key="6">
    <source>
        <dbReference type="ARBA" id="ARBA00022527"/>
    </source>
</evidence>
<evidence type="ECO:0000256" key="3">
    <source>
        <dbReference type="ARBA" id="ARBA00012513"/>
    </source>
</evidence>
<keyword evidence="6" id="KW-0723">Serine/threonine-protein kinase</keyword>
<dbReference type="GO" id="GO:0000245">
    <property type="term" value="P:spliceosomal complex assembly"/>
    <property type="evidence" value="ECO:0007669"/>
    <property type="project" value="TreeGrafter"/>
</dbReference>
<feature type="domain" description="Protein kinase" evidence="15">
    <location>
        <begin position="92"/>
        <end position="296"/>
    </location>
</feature>
<keyword evidence="8" id="KW-0547">Nucleotide-binding</keyword>
<evidence type="ECO:0000313" key="16">
    <source>
        <dbReference type="EMBL" id="KAK4198287.1"/>
    </source>
</evidence>
<dbReference type="GO" id="GO:0005737">
    <property type="term" value="C:cytoplasm"/>
    <property type="evidence" value="ECO:0007669"/>
    <property type="project" value="TreeGrafter"/>
</dbReference>
<evidence type="ECO:0000256" key="13">
    <source>
        <dbReference type="ARBA" id="ARBA00047899"/>
    </source>
</evidence>
<evidence type="ECO:0000256" key="2">
    <source>
        <dbReference type="ARBA" id="ARBA00011534"/>
    </source>
</evidence>
<dbReference type="InterPro" id="IPR051334">
    <property type="entry name" value="SRPK"/>
</dbReference>
<evidence type="ECO:0000256" key="11">
    <source>
        <dbReference type="ARBA" id="ARBA00030980"/>
    </source>
</evidence>
<dbReference type="PROSITE" id="PS00109">
    <property type="entry name" value="PROTEIN_KINASE_TYR"/>
    <property type="match status" value="1"/>
</dbReference>
<dbReference type="Proteomes" id="UP001303160">
    <property type="component" value="Unassembled WGS sequence"/>
</dbReference>
<dbReference type="Gene3D" id="3.30.200.20">
    <property type="entry name" value="Phosphorylase Kinase, domain 1"/>
    <property type="match status" value="1"/>
</dbReference>
<dbReference type="SUPFAM" id="SSF56112">
    <property type="entry name" value="Protein kinase-like (PK-like)"/>
    <property type="match status" value="1"/>
</dbReference>
<evidence type="ECO:0000256" key="9">
    <source>
        <dbReference type="ARBA" id="ARBA00022777"/>
    </source>
</evidence>
<evidence type="ECO:0000256" key="5">
    <source>
        <dbReference type="ARBA" id="ARBA00019973"/>
    </source>
</evidence>
<dbReference type="GO" id="GO:0005634">
    <property type="term" value="C:nucleus"/>
    <property type="evidence" value="ECO:0007669"/>
    <property type="project" value="TreeGrafter"/>
</dbReference>
<dbReference type="GO" id="GO:0035556">
    <property type="term" value="P:intracellular signal transduction"/>
    <property type="evidence" value="ECO:0007669"/>
    <property type="project" value="TreeGrafter"/>
</dbReference>
<evidence type="ECO:0000256" key="4">
    <source>
        <dbReference type="ARBA" id="ARBA00013948"/>
    </source>
</evidence>
<evidence type="ECO:0000259" key="15">
    <source>
        <dbReference type="PROSITE" id="PS50011"/>
    </source>
</evidence>
<dbReference type="EC" id="2.7.11.1" evidence="3"/>
<dbReference type="InterPro" id="IPR008266">
    <property type="entry name" value="Tyr_kinase_AS"/>
</dbReference>
<dbReference type="Gene3D" id="1.10.510.10">
    <property type="entry name" value="Transferase(Phosphotransferase) domain 1"/>
    <property type="match status" value="1"/>
</dbReference>
<evidence type="ECO:0000256" key="10">
    <source>
        <dbReference type="ARBA" id="ARBA00022840"/>
    </source>
</evidence>
<comment type="catalytic activity">
    <reaction evidence="14">
        <text>L-seryl-[protein] + ATP = O-phospho-L-seryl-[protein] + ADP + H(+)</text>
        <dbReference type="Rhea" id="RHEA:17989"/>
        <dbReference type="Rhea" id="RHEA-COMP:9863"/>
        <dbReference type="Rhea" id="RHEA-COMP:11604"/>
        <dbReference type="ChEBI" id="CHEBI:15378"/>
        <dbReference type="ChEBI" id="CHEBI:29999"/>
        <dbReference type="ChEBI" id="CHEBI:30616"/>
        <dbReference type="ChEBI" id="CHEBI:83421"/>
        <dbReference type="ChEBI" id="CHEBI:456216"/>
        <dbReference type="EC" id="2.7.11.1"/>
    </reaction>
</comment>
<dbReference type="GO" id="GO:0005524">
    <property type="term" value="F:ATP binding"/>
    <property type="evidence" value="ECO:0007669"/>
    <property type="project" value="UniProtKB-KW"/>
</dbReference>
<evidence type="ECO:0000256" key="14">
    <source>
        <dbReference type="ARBA" id="ARBA00048679"/>
    </source>
</evidence>
<feature type="non-terminal residue" evidence="16">
    <location>
        <position position="296"/>
    </location>
</feature>
<keyword evidence="10" id="KW-0067">ATP-binding</keyword>
<reference evidence="16" key="1">
    <citation type="journal article" date="2023" name="Mol. Phylogenet. Evol.">
        <title>Genome-scale phylogeny and comparative genomics of the fungal order Sordariales.</title>
        <authorList>
            <person name="Hensen N."/>
            <person name="Bonometti L."/>
            <person name="Westerberg I."/>
            <person name="Brannstrom I.O."/>
            <person name="Guillou S."/>
            <person name="Cros-Aarteil S."/>
            <person name="Calhoun S."/>
            <person name="Haridas S."/>
            <person name="Kuo A."/>
            <person name="Mondo S."/>
            <person name="Pangilinan J."/>
            <person name="Riley R."/>
            <person name="LaButti K."/>
            <person name="Andreopoulos B."/>
            <person name="Lipzen A."/>
            <person name="Chen C."/>
            <person name="Yan M."/>
            <person name="Daum C."/>
            <person name="Ng V."/>
            <person name="Clum A."/>
            <person name="Steindorff A."/>
            <person name="Ohm R.A."/>
            <person name="Martin F."/>
            <person name="Silar P."/>
            <person name="Natvig D.O."/>
            <person name="Lalanne C."/>
            <person name="Gautier V."/>
            <person name="Ament-Velasquez S.L."/>
            <person name="Kruys A."/>
            <person name="Hutchinson M.I."/>
            <person name="Powell A.J."/>
            <person name="Barry K."/>
            <person name="Miller A.N."/>
            <person name="Grigoriev I.V."/>
            <person name="Debuchy R."/>
            <person name="Gladieux P."/>
            <person name="Hiltunen Thoren M."/>
            <person name="Johannesson H."/>
        </authorList>
    </citation>
    <scope>NUCLEOTIDE SEQUENCE</scope>
    <source>
        <strain evidence="16">CBS 315.58</strain>
    </source>
</reference>
<evidence type="ECO:0000313" key="17">
    <source>
        <dbReference type="Proteomes" id="UP001303160"/>
    </source>
</evidence>
<dbReference type="PANTHER" id="PTHR47634:SF24">
    <property type="entry name" value="SRSF PROTEIN KINASE 3-LIKE ISOFORM X1"/>
    <property type="match status" value="1"/>
</dbReference>
<dbReference type="PANTHER" id="PTHR47634">
    <property type="entry name" value="PROTEIN KINASE DOMAIN-CONTAINING PROTEIN-RELATED"/>
    <property type="match status" value="1"/>
</dbReference>
<sequence>MIRLRLKTDSRPENLNQSCNCRKYLLTTESRSLKSNMSMPTEATHLRNSDIIFINPSTLPQTLPCLVESPYLYRSLGYHPILPGDLLADNRFLVLNKLGHGRNSTVWLCLDNKARRRPYKAIRVFHVRASRLHHGDEVFFIWQKKDVLGISEKIAYEKLGLAVPLGQFHVKDEKGDKNGSRGALVYPVLGPRVDDEEYMGYLAEKSGRSIWEVKRRVCFMVADALESMHGLGLCHGDVRPENMLFEVRGLERLDLEELKRVYGGHPRGFKHGLPLVVDEGGARGVRPEYLVLKAEL</sequence>
<keyword evidence="17" id="KW-1185">Reference proteome</keyword>
<organism evidence="16 17">
    <name type="scientific">Triangularia verruculosa</name>
    <dbReference type="NCBI Taxonomy" id="2587418"/>
    <lineage>
        <taxon>Eukaryota</taxon>
        <taxon>Fungi</taxon>
        <taxon>Dikarya</taxon>
        <taxon>Ascomycota</taxon>
        <taxon>Pezizomycotina</taxon>
        <taxon>Sordariomycetes</taxon>
        <taxon>Sordariomycetidae</taxon>
        <taxon>Sordariales</taxon>
        <taxon>Podosporaceae</taxon>
        <taxon>Triangularia</taxon>
    </lineage>
</organism>
<comment type="function">
    <text evidence="1">Component of the EKC/KEOPS complex that is required for the formation of a threonylcarbamoyl group on adenosine at position 37 (t(6)A37) in tRNAs that read codons beginning with adenine. The complex is probably involved in the transfer of the threonylcarbamoyl moiety of threonylcarbamoyl-AMP (TC-AMP) to the N6 group of A37. BUD32 has ATPase activity in the context of the EKC/KEOPS complex and likely plays a supporting role to the catalytic subunit KAE1. The EKC/KEOPS complex also promotes both telomere uncapping and telomere elongation. The complex is required for efficient recruitment of transcriptional coactivators.</text>
</comment>
<dbReference type="EMBL" id="MU863948">
    <property type="protein sequence ID" value="KAK4198287.1"/>
    <property type="molecule type" value="Genomic_DNA"/>
</dbReference>
<dbReference type="AlphaFoldDB" id="A0AAN6XGR7"/>
<evidence type="ECO:0000256" key="1">
    <source>
        <dbReference type="ARBA" id="ARBA00003747"/>
    </source>
</evidence>
<gene>
    <name evidence="16" type="ORF">QBC40DRAFT_178969</name>
</gene>
<evidence type="ECO:0000256" key="7">
    <source>
        <dbReference type="ARBA" id="ARBA00022679"/>
    </source>
</evidence>